<gene>
    <name evidence="7" type="ORF">BASA50_005649</name>
</gene>
<protein>
    <recommendedName>
        <fullName evidence="5">Peptidyl-prolyl cis-trans isomerase</fullName>
        <shortName evidence="5">PPIase</shortName>
        <ecNumber evidence="5">5.2.1.8</ecNumber>
    </recommendedName>
</protein>
<evidence type="ECO:0000256" key="3">
    <source>
        <dbReference type="ARBA" id="ARBA00023235"/>
    </source>
</evidence>
<feature type="domain" description="PPIase cyclophilin-type" evidence="6">
    <location>
        <begin position="6"/>
        <end position="153"/>
    </location>
</feature>
<evidence type="ECO:0000256" key="2">
    <source>
        <dbReference type="ARBA" id="ARBA00023110"/>
    </source>
</evidence>
<keyword evidence="8" id="KW-1185">Reference proteome</keyword>
<dbReference type="PANTHER" id="PTHR45625">
    <property type="entry name" value="PEPTIDYL-PROLYL CIS-TRANS ISOMERASE-RELATED"/>
    <property type="match status" value="1"/>
</dbReference>
<dbReference type="EC" id="5.2.1.8" evidence="5"/>
<dbReference type="CDD" id="cd01928">
    <property type="entry name" value="Cyclophilin_PPIL3_like"/>
    <property type="match status" value="1"/>
</dbReference>
<dbReference type="InterPro" id="IPR002130">
    <property type="entry name" value="Cyclophilin-type_PPIase_dom"/>
</dbReference>
<dbReference type="InterPro" id="IPR029000">
    <property type="entry name" value="Cyclophilin-like_dom_sf"/>
</dbReference>
<evidence type="ECO:0000256" key="4">
    <source>
        <dbReference type="ARBA" id="ARBA00038286"/>
    </source>
</evidence>
<accession>A0ABQ8FC41</accession>
<dbReference type="PRINTS" id="PR00153">
    <property type="entry name" value="CSAPPISMRASE"/>
</dbReference>
<reference evidence="7 8" key="1">
    <citation type="submission" date="2021-02" db="EMBL/GenBank/DDBJ databases">
        <title>Variation within the Batrachochytrium salamandrivorans European outbreak.</title>
        <authorList>
            <person name="Kelly M."/>
            <person name="Pasmans F."/>
            <person name="Shea T.P."/>
            <person name="Munoz J.F."/>
            <person name="Carranza S."/>
            <person name="Cuomo C.A."/>
            <person name="Martel A."/>
        </authorList>
    </citation>
    <scope>NUCLEOTIDE SEQUENCE [LARGE SCALE GENOMIC DNA]</scope>
    <source>
        <strain evidence="7 8">AMFP18/2</strain>
    </source>
</reference>
<dbReference type="PROSITE" id="PS50072">
    <property type="entry name" value="CSA_PPIASE_2"/>
    <property type="match status" value="1"/>
</dbReference>
<dbReference type="PROSITE" id="PS00170">
    <property type="entry name" value="CSA_PPIASE_1"/>
    <property type="match status" value="1"/>
</dbReference>
<comment type="caution">
    <text evidence="7">The sequence shown here is derived from an EMBL/GenBank/DDBJ whole genome shotgun (WGS) entry which is preliminary data.</text>
</comment>
<dbReference type="InterPro" id="IPR024936">
    <property type="entry name" value="Cyclophilin-type_PPIase"/>
</dbReference>
<name>A0ABQ8FC41_9FUNG</name>
<evidence type="ECO:0000313" key="8">
    <source>
        <dbReference type="Proteomes" id="UP001648503"/>
    </source>
</evidence>
<evidence type="ECO:0000256" key="5">
    <source>
        <dbReference type="RuleBase" id="RU363019"/>
    </source>
</evidence>
<dbReference type="EMBL" id="JAFCIX010000284">
    <property type="protein sequence ID" value="KAH6595694.1"/>
    <property type="molecule type" value="Genomic_DNA"/>
</dbReference>
<comment type="catalytic activity">
    <reaction evidence="1 5">
        <text>[protein]-peptidylproline (omega=180) = [protein]-peptidylproline (omega=0)</text>
        <dbReference type="Rhea" id="RHEA:16237"/>
        <dbReference type="Rhea" id="RHEA-COMP:10747"/>
        <dbReference type="Rhea" id="RHEA-COMP:10748"/>
        <dbReference type="ChEBI" id="CHEBI:83833"/>
        <dbReference type="ChEBI" id="CHEBI:83834"/>
        <dbReference type="EC" id="5.2.1.8"/>
    </reaction>
</comment>
<dbReference type="Pfam" id="PF00160">
    <property type="entry name" value="Pro_isomerase"/>
    <property type="match status" value="1"/>
</dbReference>
<sequence>MSVTLNTDLGDIKIEVFCEATPKAAENFLALCASGYYDGCIFHRNMKGFMVQTGDPTNTGKGGSSIWGTKFADEIKSTLRHNSRGIVSMANKGADANGSQFFIIYAKQSHLDSKYTVFGKVIDGMDTLDALESVSVDSTHRPNQDVRIISVTVHANPIAEN</sequence>
<organism evidence="7 8">
    <name type="scientific">Batrachochytrium salamandrivorans</name>
    <dbReference type="NCBI Taxonomy" id="1357716"/>
    <lineage>
        <taxon>Eukaryota</taxon>
        <taxon>Fungi</taxon>
        <taxon>Fungi incertae sedis</taxon>
        <taxon>Chytridiomycota</taxon>
        <taxon>Chytridiomycota incertae sedis</taxon>
        <taxon>Chytridiomycetes</taxon>
        <taxon>Rhizophydiales</taxon>
        <taxon>Rhizophydiales incertae sedis</taxon>
        <taxon>Batrachochytrium</taxon>
    </lineage>
</organism>
<dbReference type="InterPro" id="IPR020892">
    <property type="entry name" value="Cyclophilin-type_PPIase_CS"/>
</dbReference>
<dbReference type="SUPFAM" id="SSF50891">
    <property type="entry name" value="Cyclophilin-like"/>
    <property type="match status" value="1"/>
</dbReference>
<comment type="function">
    <text evidence="5">PPIases accelerate the folding of proteins. It catalyzes the cis-trans isomerization of proline imidic peptide bonds in oligopeptides.</text>
</comment>
<evidence type="ECO:0000259" key="6">
    <source>
        <dbReference type="PROSITE" id="PS50072"/>
    </source>
</evidence>
<dbReference type="Gene3D" id="2.40.100.10">
    <property type="entry name" value="Cyclophilin-like"/>
    <property type="match status" value="1"/>
</dbReference>
<keyword evidence="3 5" id="KW-0413">Isomerase</keyword>
<dbReference type="Proteomes" id="UP001648503">
    <property type="component" value="Unassembled WGS sequence"/>
</dbReference>
<proteinExistence type="inferred from homology"/>
<dbReference type="PIRSF" id="PIRSF001467">
    <property type="entry name" value="Peptidylpro_ismrse"/>
    <property type="match status" value="1"/>
</dbReference>
<evidence type="ECO:0000313" key="7">
    <source>
        <dbReference type="EMBL" id="KAH6595694.1"/>
    </source>
</evidence>
<dbReference type="PANTHER" id="PTHR45625:SF2">
    <property type="entry name" value="PEPTIDYL-PROLYL CIS-TRANS ISOMERASE-LIKE 3"/>
    <property type="match status" value="1"/>
</dbReference>
<comment type="similarity">
    <text evidence="4">Belongs to the cyclophilin-type PPIase family. PPIL3 subfamily.</text>
</comment>
<keyword evidence="2 5" id="KW-0697">Rotamase</keyword>
<dbReference type="InterPro" id="IPR044666">
    <property type="entry name" value="Cyclophilin_A-like"/>
</dbReference>
<evidence type="ECO:0000256" key="1">
    <source>
        <dbReference type="ARBA" id="ARBA00000971"/>
    </source>
</evidence>